<name>A0ABS2GKU7_9FIRM</name>
<evidence type="ECO:0000256" key="5">
    <source>
        <dbReference type="ARBA" id="ARBA00022692"/>
    </source>
</evidence>
<comment type="caution">
    <text evidence="9">The sequence shown here is derived from an EMBL/GenBank/DDBJ whole genome shotgun (WGS) entry which is preliminary data.</text>
</comment>
<sequence length="396" mass="44008">MKIEWNRRYTTIAVYAILVLVFGVLFLYGVQNYREVKAWFSAALVTLRPFIFGFVIAYLLNPIYVFLDKKFLPWLTNNTINPPACRGLAIIVTYALTGGVLYLFSALVFPQIIISVSSIIGNLRSYADSLQQLLDMITHLVTVDGMPPEIVHAMEMSVENVINQIYDLVLNSVPHVLDYAMNFTSGLFSLIIGIIISIYMFMGKERFLAQSRKVMYALFNEENAKFMIDLASESNAIFGGFITGKIIDSLIIGILCFIGMWILKMPYVVLVSVIVGVTNVIPYFGPFIGAIPSIIIILTESPLQALIFAIFVLLLQQFDGNILGPMILGDTTGLSAFWVIFAILIFGKFLGFAGMFIGVPVFAVVYSVIKKFIAIKLQKKGLPSETAAYADDPSKL</sequence>
<evidence type="ECO:0000256" key="8">
    <source>
        <dbReference type="SAM" id="Phobius"/>
    </source>
</evidence>
<keyword evidence="3" id="KW-0813">Transport</keyword>
<feature type="transmembrane region" description="Helical" evidence="8">
    <location>
        <begin position="250"/>
        <end position="275"/>
    </location>
</feature>
<comment type="similarity">
    <text evidence="2">Belongs to the autoinducer-2 exporter (AI-2E) (TC 2.A.86) family.</text>
</comment>
<dbReference type="RefSeq" id="WP_177502297.1">
    <property type="nucleotide sequence ID" value="NZ_JACSNR010000001.1"/>
</dbReference>
<feature type="transmembrane region" description="Helical" evidence="8">
    <location>
        <begin position="12"/>
        <end position="30"/>
    </location>
</feature>
<dbReference type="PANTHER" id="PTHR21716:SF53">
    <property type="entry name" value="PERMEASE PERM-RELATED"/>
    <property type="match status" value="1"/>
</dbReference>
<dbReference type="PANTHER" id="PTHR21716">
    <property type="entry name" value="TRANSMEMBRANE PROTEIN"/>
    <property type="match status" value="1"/>
</dbReference>
<dbReference type="Pfam" id="PF01594">
    <property type="entry name" value="AI-2E_transport"/>
    <property type="match status" value="1"/>
</dbReference>
<feature type="transmembrane region" description="Helical" evidence="8">
    <location>
        <begin position="88"/>
        <end position="114"/>
    </location>
</feature>
<keyword evidence="6 8" id="KW-1133">Transmembrane helix</keyword>
<organism evidence="9 10">
    <name type="scientific">Hydrogenoanaerobacterium saccharovorans</name>
    <dbReference type="NCBI Taxonomy" id="474960"/>
    <lineage>
        <taxon>Bacteria</taxon>
        <taxon>Bacillati</taxon>
        <taxon>Bacillota</taxon>
        <taxon>Clostridia</taxon>
        <taxon>Eubacteriales</taxon>
        <taxon>Oscillospiraceae</taxon>
        <taxon>Hydrogenoanaerobacterium</taxon>
    </lineage>
</organism>
<evidence type="ECO:0000313" key="10">
    <source>
        <dbReference type="Proteomes" id="UP000724149"/>
    </source>
</evidence>
<feature type="transmembrane region" description="Helical" evidence="8">
    <location>
        <begin position="50"/>
        <end position="67"/>
    </location>
</feature>
<evidence type="ECO:0000256" key="7">
    <source>
        <dbReference type="ARBA" id="ARBA00023136"/>
    </source>
</evidence>
<evidence type="ECO:0000256" key="6">
    <source>
        <dbReference type="ARBA" id="ARBA00022989"/>
    </source>
</evidence>
<comment type="subcellular location">
    <subcellularLocation>
        <location evidence="1">Cell membrane</location>
        <topology evidence="1">Multi-pass membrane protein</topology>
    </subcellularLocation>
</comment>
<keyword evidence="5 8" id="KW-0812">Transmembrane</keyword>
<evidence type="ECO:0000256" key="4">
    <source>
        <dbReference type="ARBA" id="ARBA00022475"/>
    </source>
</evidence>
<keyword evidence="7 8" id="KW-0472">Membrane</keyword>
<protein>
    <submittedName>
        <fullName evidence="9">AI-2E family transporter</fullName>
    </submittedName>
</protein>
<keyword evidence="4" id="KW-1003">Cell membrane</keyword>
<accession>A0ABS2GKU7</accession>
<evidence type="ECO:0000313" key="9">
    <source>
        <dbReference type="EMBL" id="MBM6922085.1"/>
    </source>
</evidence>
<dbReference type="EMBL" id="JACSNR010000001">
    <property type="protein sequence ID" value="MBM6922085.1"/>
    <property type="molecule type" value="Genomic_DNA"/>
</dbReference>
<dbReference type="InterPro" id="IPR002549">
    <property type="entry name" value="AI-2E-like"/>
</dbReference>
<feature type="transmembrane region" description="Helical" evidence="8">
    <location>
        <begin position="352"/>
        <end position="369"/>
    </location>
</feature>
<gene>
    <name evidence="9" type="ORF">H9X81_00025</name>
</gene>
<evidence type="ECO:0000256" key="2">
    <source>
        <dbReference type="ARBA" id="ARBA00009773"/>
    </source>
</evidence>
<keyword evidence="10" id="KW-1185">Reference proteome</keyword>
<dbReference type="Proteomes" id="UP000724149">
    <property type="component" value="Unassembled WGS sequence"/>
</dbReference>
<feature type="transmembrane region" description="Helical" evidence="8">
    <location>
        <begin position="287"/>
        <end position="315"/>
    </location>
</feature>
<proteinExistence type="inferred from homology"/>
<reference evidence="9 10" key="1">
    <citation type="journal article" date="2021" name="Sci. Rep.">
        <title>The distribution of antibiotic resistance genes in chicken gut microbiota commensals.</title>
        <authorList>
            <person name="Juricova H."/>
            <person name="Matiasovicova J."/>
            <person name="Kubasova T."/>
            <person name="Cejkova D."/>
            <person name="Rychlik I."/>
        </authorList>
    </citation>
    <scope>NUCLEOTIDE SEQUENCE [LARGE SCALE GENOMIC DNA]</scope>
    <source>
        <strain evidence="9 10">An564</strain>
    </source>
</reference>
<evidence type="ECO:0000256" key="1">
    <source>
        <dbReference type="ARBA" id="ARBA00004651"/>
    </source>
</evidence>
<feature type="transmembrane region" description="Helical" evidence="8">
    <location>
        <begin position="179"/>
        <end position="202"/>
    </location>
</feature>
<evidence type="ECO:0000256" key="3">
    <source>
        <dbReference type="ARBA" id="ARBA00022448"/>
    </source>
</evidence>